<dbReference type="InterPro" id="IPR018712">
    <property type="entry name" value="Tle1-like_cat"/>
</dbReference>
<dbReference type="RefSeq" id="WP_310885334.1">
    <property type="nucleotide sequence ID" value="NZ_CP121646.1"/>
</dbReference>
<organism evidence="2 3">
    <name type="scientific">Bradyrhizobium brasilense</name>
    <dbReference type="NCBI Taxonomy" id="1419277"/>
    <lineage>
        <taxon>Bacteria</taxon>
        <taxon>Pseudomonadati</taxon>
        <taxon>Pseudomonadota</taxon>
        <taxon>Alphaproteobacteria</taxon>
        <taxon>Hyphomicrobiales</taxon>
        <taxon>Nitrobacteraceae</taxon>
        <taxon>Bradyrhizobium</taxon>
    </lineage>
</organism>
<dbReference type="EMBL" id="CP121646">
    <property type="protein sequence ID" value="WFU62677.1"/>
    <property type="molecule type" value="Genomic_DNA"/>
</dbReference>
<proteinExistence type="predicted"/>
<dbReference type="Proteomes" id="UP001221546">
    <property type="component" value="Chromosome"/>
</dbReference>
<dbReference type="PANTHER" id="PTHR33840">
    <property type="match status" value="1"/>
</dbReference>
<feature type="domain" description="T6SS Phospholipase effector Tle1-like catalytic" evidence="1">
    <location>
        <begin position="4"/>
        <end position="293"/>
    </location>
</feature>
<evidence type="ECO:0000259" key="1">
    <source>
        <dbReference type="Pfam" id="PF09994"/>
    </source>
</evidence>
<keyword evidence="3" id="KW-1185">Reference proteome</keyword>
<gene>
    <name evidence="2" type="ORF">QA636_35390</name>
</gene>
<name>A0ABY8JAT8_9BRAD</name>
<dbReference type="Pfam" id="PF09994">
    <property type="entry name" value="T6SS_Tle1-like_cat"/>
    <property type="match status" value="1"/>
</dbReference>
<protein>
    <submittedName>
        <fullName evidence="2">DUF2235 domain-containing protein</fullName>
    </submittedName>
</protein>
<dbReference type="PANTHER" id="PTHR33840:SF1">
    <property type="entry name" value="TLE1 PHOSPHOLIPASE DOMAIN-CONTAINING PROTEIN"/>
    <property type="match status" value="1"/>
</dbReference>
<accession>A0ABY8JAT8</accession>
<sequence>MTKKRIILLLDGTWNDSDFGVHDTNIVRVREAISRTLRVSGSASAAINPGALPNDRKVTSTVTEEKVNIVFYERGVGTGAFLNRYFGGAFGQGLSTNIRRAYKFLSFHYEPGDEVFIFGFSRGAYTARSLVGYLHAAGLLRREECTADLEQQAWDFYRAAPNDRLPGLWSSLLPHMHDRSKFRVALLGVFDTVGALGVPLSAFRVANRDKYEFHDVELSAITDVNLHALAIDEHRPAFEAAVWRKSKFKNFSTKTEQVWFAGAHGDVGGGYINEDTGERTDALDDISFDWMIKRLRHYYPDFPIDTDRGWKDLTDEQIRSRARSKLHDSRTLLYKLFPFAYRSIANYRVAASRRRLPMIVNVSRDRHAEPIEERVHVSALIRAFCVPELQYRARNLASVFEILGKGLGQQSADIAIVGYDGEVLASNSMDGTLLATHLRCRG</sequence>
<evidence type="ECO:0000313" key="3">
    <source>
        <dbReference type="Proteomes" id="UP001221546"/>
    </source>
</evidence>
<reference evidence="2 3" key="1">
    <citation type="submission" date="2023-04" db="EMBL/GenBank/DDBJ databases">
        <title>Australian commercial rhizobial inoculants.</title>
        <authorList>
            <person name="Kohlmeier M.G."/>
            <person name="O'Hara G.W."/>
            <person name="Colombi E."/>
            <person name="Ramsay J.P."/>
            <person name="Terpolilli J."/>
        </authorList>
    </citation>
    <scope>NUCLEOTIDE SEQUENCE [LARGE SCALE GENOMIC DNA]</scope>
    <source>
        <strain evidence="2 3">CB627</strain>
    </source>
</reference>
<evidence type="ECO:0000313" key="2">
    <source>
        <dbReference type="EMBL" id="WFU62677.1"/>
    </source>
</evidence>